<sequence>MDLCRDCHGFAQAVSQGLRQWPGLDFFFNVDRLRAESRNCRLCKMIYDYIFDGPQKLMSYHCSSLTYRTFHSFDPDIPYTCVIFLGDDRPCIDIAVWSDEGSPAALSGNFCTKPPLPSDNCSEAFDFIRSWMQTCSREHDLCKGTLSKSFPNDSAGPQLPTRILDVGPLNHGSVSLLETNGQRGEFCALSYCWGPEGTQTLITTRDTIDDHLNGIQFNSLPKTFQDAVIITRQLDIRYLWIDSLCIIQGDKDDWTKESAKMSAVYQNAHLVIAASGAANPKEGCFSTKSRCPTAVEVPYYLAEGQTAGSIKLSMGIYGEESPSRGPLAERGWALQEWFLGRRVLHYMPSGMSWKCKMLEIGERYAYEMEHFGDAWDNIVEQFSHRKLTYKKDRLAALEGLARAHLERTNDEYSFGVFESQIPEQLPWMMRSRAKASEDLTDVPHWSWTSKGGQKFFWAKPIYELRLIHHTRAVFESSGIIKVDGFVAQSRTSIIESRKSAHTRKRIFQDLLSLVRCSRKDSLHWIEIVSRHTRTIGIAAFDREHYTKVYILFLKQWRDYKYDLKRWIDKDYIGEDMPYTVLLLIPSDDRDGYFRRVGMGFVIPGPENKQVSAVHQTIRLI</sequence>
<reference evidence="2 3" key="1">
    <citation type="journal article" date="2021" name="BMC Genomics">
        <title>Telomere-to-telomere genome assembly of asparaginase-producing Trichoderma simmonsii.</title>
        <authorList>
            <person name="Chung D."/>
            <person name="Kwon Y.M."/>
            <person name="Yang Y."/>
        </authorList>
    </citation>
    <scope>NUCLEOTIDE SEQUENCE [LARGE SCALE GENOMIC DNA]</scope>
    <source>
        <strain evidence="2 3">GH-Sj1</strain>
    </source>
</reference>
<name>A0A8G0LQ16_9HYPO</name>
<organism evidence="2 3">
    <name type="scientific">Trichoderma simmonsii</name>
    <dbReference type="NCBI Taxonomy" id="1491479"/>
    <lineage>
        <taxon>Eukaryota</taxon>
        <taxon>Fungi</taxon>
        <taxon>Dikarya</taxon>
        <taxon>Ascomycota</taxon>
        <taxon>Pezizomycotina</taxon>
        <taxon>Sordariomycetes</taxon>
        <taxon>Hypocreomycetidae</taxon>
        <taxon>Hypocreales</taxon>
        <taxon>Hypocreaceae</taxon>
        <taxon>Trichoderma</taxon>
    </lineage>
</organism>
<dbReference type="PANTHER" id="PTHR33112">
    <property type="entry name" value="DOMAIN PROTEIN, PUTATIVE-RELATED"/>
    <property type="match status" value="1"/>
</dbReference>
<feature type="domain" description="Heterokaryon incompatibility" evidence="1">
    <location>
        <begin position="186"/>
        <end position="336"/>
    </location>
</feature>
<dbReference type="PANTHER" id="PTHR33112:SF16">
    <property type="entry name" value="HETEROKARYON INCOMPATIBILITY DOMAIN-CONTAINING PROTEIN"/>
    <property type="match status" value="1"/>
</dbReference>
<dbReference type="InterPro" id="IPR010730">
    <property type="entry name" value="HET"/>
</dbReference>
<keyword evidence="3" id="KW-1185">Reference proteome</keyword>
<proteinExistence type="predicted"/>
<accession>A0A8G0LQ16</accession>
<evidence type="ECO:0000259" key="1">
    <source>
        <dbReference type="Pfam" id="PF06985"/>
    </source>
</evidence>
<dbReference type="EMBL" id="CP075870">
    <property type="protein sequence ID" value="QYT05359.1"/>
    <property type="molecule type" value="Genomic_DNA"/>
</dbReference>
<gene>
    <name evidence="2" type="ORF">H0G86_012253</name>
</gene>
<evidence type="ECO:0000313" key="2">
    <source>
        <dbReference type="EMBL" id="QYT05359.1"/>
    </source>
</evidence>
<dbReference type="AlphaFoldDB" id="A0A8G0LQ16"/>
<dbReference type="Pfam" id="PF06985">
    <property type="entry name" value="HET"/>
    <property type="match status" value="1"/>
</dbReference>
<protein>
    <submittedName>
        <fullName evidence="2">HET domain-containing protein</fullName>
    </submittedName>
</protein>
<evidence type="ECO:0000313" key="3">
    <source>
        <dbReference type="Proteomes" id="UP000826661"/>
    </source>
</evidence>
<dbReference type="Proteomes" id="UP000826661">
    <property type="component" value="Chromosome VII"/>
</dbReference>